<keyword evidence="3" id="KW-1185">Reference proteome</keyword>
<dbReference type="Proteomes" id="UP001604277">
    <property type="component" value="Unassembled WGS sequence"/>
</dbReference>
<sequence>MVVEVDWCPMVYVIASTGCLGLVAFGWIFDLGHQVFDKSPQLSFQPTFFITFWAINTISLEVFYTSLAPHKLGEQRLRLSQVQNPPRREGWNFTNLNLYLTMRWSGKKKQRKLLAVVPVLPPRECTNAFDHYCRVNETGQGNQLLGKEDPEDNSLSASPSLSRIEAEAEADVVLKCPKFGMTSVCDWRRDMEDAVAIHPSFCGQNNNFGFRWC</sequence>
<evidence type="ECO:0000313" key="3">
    <source>
        <dbReference type="Proteomes" id="UP001604277"/>
    </source>
</evidence>
<feature type="transmembrane region" description="Helical" evidence="1">
    <location>
        <begin position="7"/>
        <end position="28"/>
    </location>
</feature>
<gene>
    <name evidence="2" type="ORF">Fot_03865</name>
</gene>
<protein>
    <submittedName>
        <fullName evidence="2">Protein-serine/threonine phosphatase</fullName>
    </submittedName>
</protein>
<dbReference type="AlphaFoldDB" id="A0ABD1XAY0"/>
<keyword evidence="1" id="KW-1133">Transmembrane helix</keyword>
<keyword evidence="1" id="KW-0472">Membrane</keyword>
<feature type="transmembrane region" description="Helical" evidence="1">
    <location>
        <begin position="48"/>
        <end position="68"/>
    </location>
</feature>
<organism evidence="2 3">
    <name type="scientific">Forsythia ovata</name>
    <dbReference type="NCBI Taxonomy" id="205694"/>
    <lineage>
        <taxon>Eukaryota</taxon>
        <taxon>Viridiplantae</taxon>
        <taxon>Streptophyta</taxon>
        <taxon>Embryophyta</taxon>
        <taxon>Tracheophyta</taxon>
        <taxon>Spermatophyta</taxon>
        <taxon>Magnoliopsida</taxon>
        <taxon>eudicotyledons</taxon>
        <taxon>Gunneridae</taxon>
        <taxon>Pentapetalae</taxon>
        <taxon>asterids</taxon>
        <taxon>lamiids</taxon>
        <taxon>Lamiales</taxon>
        <taxon>Oleaceae</taxon>
        <taxon>Forsythieae</taxon>
        <taxon>Forsythia</taxon>
    </lineage>
</organism>
<keyword evidence="1" id="KW-0812">Transmembrane</keyword>
<dbReference type="EMBL" id="JBFOLJ010000001">
    <property type="protein sequence ID" value="KAL2559126.1"/>
    <property type="molecule type" value="Genomic_DNA"/>
</dbReference>
<evidence type="ECO:0000256" key="1">
    <source>
        <dbReference type="SAM" id="Phobius"/>
    </source>
</evidence>
<reference evidence="3" key="1">
    <citation type="submission" date="2024-07" db="EMBL/GenBank/DDBJ databases">
        <title>Two chromosome-level genome assemblies of Korean endemic species Abeliophyllum distichum and Forsythia ovata (Oleaceae).</title>
        <authorList>
            <person name="Jang H."/>
        </authorList>
    </citation>
    <scope>NUCLEOTIDE SEQUENCE [LARGE SCALE GENOMIC DNA]</scope>
</reference>
<accession>A0ABD1XAY0</accession>
<comment type="caution">
    <text evidence="2">The sequence shown here is derived from an EMBL/GenBank/DDBJ whole genome shotgun (WGS) entry which is preliminary data.</text>
</comment>
<name>A0ABD1XAY0_9LAMI</name>
<proteinExistence type="predicted"/>
<evidence type="ECO:0000313" key="2">
    <source>
        <dbReference type="EMBL" id="KAL2559126.1"/>
    </source>
</evidence>